<evidence type="ECO:0000313" key="5">
    <source>
        <dbReference type="Proteomes" id="UP001164746"/>
    </source>
</evidence>
<dbReference type="EMBL" id="CP111016">
    <property type="protein sequence ID" value="WAR05291.1"/>
    <property type="molecule type" value="Genomic_DNA"/>
</dbReference>
<evidence type="ECO:0000313" key="4">
    <source>
        <dbReference type="EMBL" id="WAR05291.1"/>
    </source>
</evidence>
<evidence type="ECO:0000313" key="2">
    <source>
        <dbReference type="EMBL" id="WAR04799.1"/>
    </source>
</evidence>
<proteinExistence type="predicted"/>
<dbReference type="Pfam" id="PF03184">
    <property type="entry name" value="DDE_1"/>
    <property type="match status" value="1"/>
</dbReference>
<dbReference type="InterPro" id="IPR050863">
    <property type="entry name" value="CenT-Element_Derived"/>
</dbReference>
<gene>
    <name evidence="2" type="ORF">MAR_020168</name>
    <name evidence="3" type="ORF">MAR_020319</name>
    <name evidence="4" type="ORF">MAR_020660</name>
</gene>
<name>A0ABY7E535_MYAAR</name>
<protein>
    <recommendedName>
        <fullName evidence="1">DDE-1 domain-containing protein</fullName>
    </recommendedName>
</protein>
<sequence length="173" mass="20117">MACVNSSGRRMPPIFIEYEDSSKNGWMDDDIGERWFDEVFLQFCGPERPQLLILDGHSSHETLGILMRAMEENIHILSLPPHTTHIPQPLDKTVFGPVRKIPYTKSLNGPFHLCFVWPGTMVSPLQTLKVDLKHAAYILLTQMFYQTKHLVQVNQQIRRLLWQVPQRHNIPTY</sequence>
<organism evidence="3 5">
    <name type="scientific">Mya arenaria</name>
    <name type="common">Soft-shell clam</name>
    <dbReference type="NCBI Taxonomy" id="6604"/>
    <lineage>
        <taxon>Eukaryota</taxon>
        <taxon>Metazoa</taxon>
        <taxon>Spiralia</taxon>
        <taxon>Lophotrochozoa</taxon>
        <taxon>Mollusca</taxon>
        <taxon>Bivalvia</taxon>
        <taxon>Autobranchia</taxon>
        <taxon>Heteroconchia</taxon>
        <taxon>Euheterodonta</taxon>
        <taxon>Imparidentia</taxon>
        <taxon>Neoheterodontei</taxon>
        <taxon>Myida</taxon>
        <taxon>Myoidea</taxon>
        <taxon>Myidae</taxon>
        <taxon>Mya</taxon>
    </lineage>
</organism>
<evidence type="ECO:0000313" key="3">
    <source>
        <dbReference type="EMBL" id="WAR04950.1"/>
    </source>
</evidence>
<keyword evidence="5" id="KW-1185">Reference proteome</keyword>
<dbReference type="PANTHER" id="PTHR19303:SF74">
    <property type="entry name" value="POGO TRANSPOSABLE ELEMENT WITH KRAB DOMAIN"/>
    <property type="match status" value="1"/>
</dbReference>
<dbReference type="EMBL" id="CP111016">
    <property type="protein sequence ID" value="WAR04950.1"/>
    <property type="molecule type" value="Genomic_DNA"/>
</dbReference>
<dbReference type="PANTHER" id="PTHR19303">
    <property type="entry name" value="TRANSPOSON"/>
    <property type="match status" value="1"/>
</dbReference>
<reference evidence="3" key="1">
    <citation type="submission" date="2022-11" db="EMBL/GenBank/DDBJ databases">
        <title>Centuries of genome instability and evolution in soft-shell clam transmissible cancer (bioRxiv).</title>
        <authorList>
            <person name="Hart S.F.M."/>
            <person name="Yonemitsu M.A."/>
            <person name="Giersch R.M."/>
            <person name="Beal B.F."/>
            <person name="Arriagada G."/>
            <person name="Davis B.W."/>
            <person name="Ostrander E.A."/>
            <person name="Goff S.P."/>
            <person name="Metzger M.J."/>
        </authorList>
    </citation>
    <scope>NUCLEOTIDE SEQUENCE</scope>
    <source>
        <strain evidence="3">MELC-2E11</strain>
        <tissue evidence="3">Siphon/mantle</tissue>
    </source>
</reference>
<accession>A0ABY7E535</accession>
<dbReference type="EMBL" id="CP111016">
    <property type="protein sequence ID" value="WAR04799.1"/>
    <property type="molecule type" value="Genomic_DNA"/>
</dbReference>
<evidence type="ECO:0000259" key="1">
    <source>
        <dbReference type="Pfam" id="PF03184"/>
    </source>
</evidence>
<feature type="domain" description="DDE-1" evidence="1">
    <location>
        <begin position="21"/>
        <end position="100"/>
    </location>
</feature>
<dbReference type="Proteomes" id="UP001164746">
    <property type="component" value="Chromosome 5"/>
</dbReference>
<dbReference type="InterPro" id="IPR004875">
    <property type="entry name" value="DDE_SF_endonuclease_dom"/>
</dbReference>